<dbReference type="GO" id="GO:0003723">
    <property type="term" value="F:RNA binding"/>
    <property type="evidence" value="ECO:0007669"/>
    <property type="project" value="InterPro"/>
</dbReference>
<dbReference type="OrthoDB" id="9995526at2759"/>
<dbReference type="InterPro" id="IPR014780">
    <property type="entry name" value="tRNA_psdUridine_synth_TruB"/>
</dbReference>
<gene>
    <name evidence="7" type="ORF">H4219_005880</name>
</gene>
<dbReference type="InterPro" id="IPR020103">
    <property type="entry name" value="PsdUridine_synth_cat_dom_sf"/>
</dbReference>
<evidence type="ECO:0000313" key="7">
    <source>
        <dbReference type="EMBL" id="KAJ1911621.1"/>
    </source>
</evidence>
<dbReference type="InterPro" id="IPR018247">
    <property type="entry name" value="EF_Hand_1_Ca_BS"/>
</dbReference>
<evidence type="ECO:0000313" key="8">
    <source>
        <dbReference type="Proteomes" id="UP001150538"/>
    </source>
</evidence>
<evidence type="ECO:0000259" key="6">
    <source>
        <dbReference type="Pfam" id="PF01509"/>
    </source>
</evidence>
<dbReference type="Gene3D" id="3.30.2350.10">
    <property type="entry name" value="Pseudouridine synthase"/>
    <property type="match status" value="1"/>
</dbReference>
<dbReference type="PANTHER" id="PTHR13767">
    <property type="entry name" value="TRNA-PSEUDOURIDINE SYNTHASE"/>
    <property type="match status" value="1"/>
</dbReference>
<keyword evidence="8" id="KW-1185">Reference proteome</keyword>
<dbReference type="InterPro" id="IPR002501">
    <property type="entry name" value="PsdUridine_synth_N"/>
</dbReference>
<dbReference type="GO" id="GO:0160148">
    <property type="term" value="F:tRNA pseudouridine(55) synthase activity"/>
    <property type="evidence" value="ECO:0007669"/>
    <property type="project" value="UniProtKB-EC"/>
</dbReference>
<dbReference type="GO" id="GO:1990481">
    <property type="term" value="P:mRNA pseudouridine synthesis"/>
    <property type="evidence" value="ECO:0007669"/>
    <property type="project" value="TreeGrafter"/>
</dbReference>
<name>A0A9W8DP58_9FUNG</name>
<comment type="similarity">
    <text evidence="2">Belongs to the pseudouridine synthase TruB family.</text>
</comment>
<dbReference type="EC" id="5.4.99.25" evidence="3"/>
<comment type="caution">
    <text evidence="7">The sequence shown here is derived from an EMBL/GenBank/DDBJ whole genome shotgun (WGS) entry which is preliminary data.</text>
</comment>
<dbReference type="AlphaFoldDB" id="A0A9W8DP58"/>
<accession>A0A9W8DP58</accession>
<dbReference type="PANTHER" id="PTHR13767:SF2">
    <property type="entry name" value="PSEUDOURIDYLATE SYNTHASE TRUB1"/>
    <property type="match status" value="1"/>
</dbReference>
<protein>
    <recommendedName>
        <fullName evidence="3">tRNA pseudouridine(55) synthase</fullName>
        <ecNumber evidence="3">5.4.99.25</ecNumber>
    </recommendedName>
</protein>
<evidence type="ECO:0000256" key="5">
    <source>
        <dbReference type="ARBA" id="ARBA00023235"/>
    </source>
</evidence>
<sequence length="246" mass="27213">MGAKDVALVHLNGLLPVNKPAGITSNGIVGFIKNIILKKDPLPFKKKQGYSTDTLDLTGVVNKIDINAGNKITKLDLVHALSKYVGTIEQTPPVHSALKMDGKPLYHYARNNIEPPRPIKSREIDINSLDLLSFTKNEQNGASGSQDVRIKIKMDRGKKVLEHSLECSSFKIQVDCSGGTYIRKLIEDIGREMGAPAFTSELVRVKQGKFRLGVNTVELDDINNIQDLADAVITKDWFYGNDWVKS</sequence>
<dbReference type="EMBL" id="JANBPU010000428">
    <property type="protein sequence ID" value="KAJ1911621.1"/>
    <property type="molecule type" value="Genomic_DNA"/>
</dbReference>
<evidence type="ECO:0000256" key="1">
    <source>
        <dbReference type="ARBA" id="ARBA00001166"/>
    </source>
</evidence>
<organism evidence="7 8">
    <name type="scientific">Mycoemilia scoparia</name>
    <dbReference type="NCBI Taxonomy" id="417184"/>
    <lineage>
        <taxon>Eukaryota</taxon>
        <taxon>Fungi</taxon>
        <taxon>Fungi incertae sedis</taxon>
        <taxon>Zoopagomycota</taxon>
        <taxon>Kickxellomycotina</taxon>
        <taxon>Kickxellomycetes</taxon>
        <taxon>Kickxellales</taxon>
        <taxon>Kickxellaceae</taxon>
        <taxon>Mycoemilia</taxon>
    </lineage>
</organism>
<comment type="catalytic activity">
    <reaction evidence="1">
        <text>a uridine in mRNA = a pseudouridine in mRNA</text>
        <dbReference type="Rhea" id="RHEA:56644"/>
        <dbReference type="Rhea" id="RHEA-COMP:14658"/>
        <dbReference type="Rhea" id="RHEA-COMP:14659"/>
        <dbReference type="ChEBI" id="CHEBI:65314"/>
        <dbReference type="ChEBI" id="CHEBI:65315"/>
    </reaction>
</comment>
<evidence type="ECO:0000256" key="2">
    <source>
        <dbReference type="ARBA" id="ARBA00008999"/>
    </source>
</evidence>
<keyword evidence="5" id="KW-0413">Isomerase</keyword>
<evidence type="ECO:0000256" key="3">
    <source>
        <dbReference type="ARBA" id="ARBA00012787"/>
    </source>
</evidence>
<dbReference type="SUPFAM" id="SSF55120">
    <property type="entry name" value="Pseudouridine synthase"/>
    <property type="match status" value="1"/>
</dbReference>
<reference evidence="7" key="1">
    <citation type="submission" date="2022-07" db="EMBL/GenBank/DDBJ databases">
        <title>Phylogenomic reconstructions and comparative analyses of Kickxellomycotina fungi.</title>
        <authorList>
            <person name="Reynolds N.K."/>
            <person name="Stajich J.E."/>
            <person name="Barry K."/>
            <person name="Grigoriev I.V."/>
            <person name="Crous P."/>
            <person name="Smith M.E."/>
        </authorList>
    </citation>
    <scope>NUCLEOTIDE SEQUENCE</scope>
    <source>
        <strain evidence="7">NBRC 100468</strain>
    </source>
</reference>
<dbReference type="GO" id="GO:0005634">
    <property type="term" value="C:nucleus"/>
    <property type="evidence" value="ECO:0007669"/>
    <property type="project" value="TreeGrafter"/>
</dbReference>
<proteinExistence type="inferred from homology"/>
<dbReference type="Pfam" id="PF01509">
    <property type="entry name" value="TruB_N"/>
    <property type="match status" value="1"/>
</dbReference>
<evidence type="ECO:0000256" key="4">
    <source>
        <dbReference type="ARBA" id="ARBA00022694"/>
    </source>
</evidence>
<dbReference type="Proteomes" id="UP001150538">
    <property type="component" value="Unassembled WGS sequence"/>
</dbReference>
<feature type="domain" description="Pseudouridine synthase II N-terminal" evidence="6">
    <location>
        <begin position="48"/>
        <end position="157"/>
    </location>
</feature>
<dbReference type="GO" id="GO:0006400">
    <property type="term" value="P:tRNA modification"/>
    <property type="evidence" value="ECO:0007669"/>
    <property type="project" value="TreeGrafter"/>
</dbReference>
<dbReference type="PROSITE" id="PS00018">
    <property type="entry name" value="EF_HAND_1"/>
    <property type="match status" value="1"/>
</dbReference>
<keyword evidence="4" id="KW-0819">tRNA processing</keyword>